<dbReference type="OrthoDB" id="156968at2"/>
<evidence type="ECO:0000313" key="1">
    <source>
        <dbReference type="EMBL" id="GCF06522.1"/>
    </source>
</evidence>
<evidence type="ECO:0008006" key="3">
    <source>
        <dbReference type="Google" id="ProtNLM"/>
    </source>
</evidence>
<name>A0A5A5T5C2_9CHLR</name>
<dbReference type="Proteomes" id="UP000322530">
    <property type="component" value="Unassembled WGS sequence"/>
</dbReference>
<dbReference type="AlphaFoldDB" id="A0A5A5T5C2"/>
<protein>
    <recommendedName>
        <fullName evidence="3">SprT-like domain-containing protein</fullName>
    </recommendedName>
</protein>
<comment type="caution">
    <text evidence="1">The sequence shown here is derived from an EMBL/GenBank/DDBJ whole genome shotgun (WGS) entry which is preliminary data.</text>
</comment>
<accession>A0A5A5T5C2</accession>
<dbReference type="EMBL" id="BIXY01000001">
    <property type="protein sequence ID" value="GCF06522.1"/>
    <property type="molecule type" value="Genomic_DNA"/>
</dbReference>
<gene>
    <name evidence="1" type="ORF">KDI_00860</name>
</gene>
<organism evidence="1 2">
    <name type="scientific">Dictyobacter arantiisoli</name>
    <dbReference type="NCBI Taxonomy" id="2014874"/>
    <lineage>
        <taxon>Bacteria</taxon>
        <taxon>Bacillati</taxon>
        <taxon>Chloroflexota</taxon>
        <taxon>Ktedonobacteria</taxon>
        <taxon>Ktedonobacterales</taxon>
        <taxon>Dictyobacteraceae</taxon>
        <taxon>Dictyobacter</taxon>
    </lineage>
</organism>
<dbReference type="RefSeq" id="WP_149399183.1">
    <property type="nucleotide sequence ID" value="NZ_BIXY01000001.1"/>
</dbReference>
<proteinExistence type="predicted"/>
<reference evidence="1 2" key="1">
    <citation type="submission" date="2019-01" db="EMBL/GenBank/DDBJ databases">
        <title>Draft genome sequence of Dictyobacter sp. Uno17.</title>
        <authorList>
            <person name="Wang C.M."/>
            <person name="Zheng Y."/>
            <person name="Sakai Y."/>
            <person name="Abe K."/>
            <person name="Yokota A."/>
            <person name="Yabe S."/>
        </authorList>
    </citation>
    <scope>NUCLEOTIDE SEQUENCE [LARGE SCALE GENOMIC DNA]</scope>
    <source>
        <strain evidence="1 2">Uno17</strain>
    </source>
</reference>
<evidence type="ECO:0000313" key="2">
    <source>
        <dbReference type="Proteomes" id="UP000322530"/>
    </source>
</evidence>
<sequence>MLPSVLMHESVLHGRPTDRYNLTGYLQWIWQVYFTDSFFVNEVTIDYCYPWKARLGLIRLSVDNTETFIGINTLLQSFQVPEYVIITTIAHELVHYIHGFGSPLPRLYQHPHANRVVDRELEKRELGEYLRCCNEWIDKYWYSFYDMQRAAGWAGIRDINRSPHRKSK</sequence>
<keyword evidence="2" id="KW-1185">Reference proteome</keyword>